<proteinExistence type="predicted"/>
<dbReference type="EMBL" id="FPBV01000021">
    <property type="protein sequence ID" value="SFV02383.1"/>
    <property type="molecule type" value="Genomic_DNA"/>
</dbReference>
<name>A0A1I7KY32_9BACL</name>
<evidence type="ECO:0000313" key="2">
    <source>
        <dbReference type="Proteomes" id="UP000183508"/>
    </source>
</evidence>
<evidence type="ECO:0000313" key="1">
    <source>
        <dbReference type="EMBL" id="SFV02383.1"/>
    </source>
</evidence>
<reference evidence="2" key="1">
    <citation type="submission" date="2016-10" db="EMBL/GenBank/DDBJ databases">
        <authorList>
            <person name="Varghese N."/>
        </authorList>
    </citation>
    <scope>NUCLEOTIDE SEQUENCE [LARGE SCALE GENOMIC DNA]</scope>
    <source>
        <strain evidence="2">DSM 17980</strain>
    </source>
</reference>
<dbReference type="AlphaFoldDB" id="A0A1I7KY32"/>
<gene>
    <name evidence="1" type="ORF">SAMN05421543_1219</name>
</gene>
<dbReference type="Proteomes" id="UP000183508">
    <property type="component" value="Unassembled WGS sequence"/>
</dbReference>
<organism evidence="1 2">
    <name type="scientific">Alicyclobacillus macrosporangiidus</name>
    <dbReference type="NCBI Taxonomy" id="392015"/>
    <lineage>
        <taxon>Bacteria</taxon>
        <taxon>Bacillati</taxon>
        <taxon>Bacillota</taxon>
        <taxon>Bacilli</taxon>
        <taxon>Bacillales</taxon>
        <taxon>Alicyclobacillaceae</taxon>
        <taxon>Alicyclobacillus</taxon>
    </lineage>
</organism>
<dbReference type="STRING" id="392015.SAMN05421543_1219"/>
<sequence length="108" mass="12099">MEPSYHIARSTGKNDGLVAIQFEDGSRAAVMESYCANPACSYTTLHLAFTEIDENLHLQGKICSFYLDTRTWQARHVSVESADDVRARACVEEFFGVLDDHLKQRATA</sequence>
<protein>
    <submittedName>
        <fullName evidence="1">Uncharacterized protein</fullName>
    </submittedName>
</protein>
<dbReference type="RefSeq" id="WP_074955243.1">
    <property type="nucleotide sequence ID" value="NZ_FPBV01000021.1"/>
</dbReference>
<keyword evidence="2" id="KW-1185">Reference proteome</keyword>
<accession>A0A1I7KY32</accession>